<proteinExistence type="predicted"/>
<dbReference type="Proteomes" id="UP000327118">
    <property type="component" value="Unassembled WGS sequence"/>
</dbReference>
<organism evidence="1 2">
    <name type="scientific">Aspergillus coremiiformis</name>
    <dbReference type="NCBI Taxonomy" id="138285"/>
    <lineage>
        <taxon>Eukaryota</taxon>
        <taxon>Fungi</taxon>
        <taxon>Dikarya</taxon>
        <taxon>Ascomycota</taxon>
        <taxon>Pezizomycotina</taxon>
        <taxon>Eurotiomycetes</taxon>
        <taxon>Eurotiomycetidae</taxon>
        <taxon>Eurotiales</taxon>
        <taxon>Aspergillaceae</taxon>
        <taxon>Aspergillus</taxon>
        <taxon>Aspergillus subgen. Circumdati</taxon>
    </lineage>
</organism>
<name>A0A5N6Z2Q6_9EURO</name>
<reference evidence="2" key="1">
    <citation type="submission" date="2019-04" db="EMBL/GenBank/DDBJ databases">
        <title>Friends and foes A comparative genomics studyof 23 Aspergillus species from section Flavi.</title>
        <authorList>
            <consortium name="DOE Joint Genome Institute"/>
            <person name="Kjaerbolling I."/>
            <person name="Vesth T."/>
            <person name="Frisvad J.C."/>
            <person name="Nybo J.L."/>
            <person name="Theobald S."/>
            <person name="Kildgaard S."/>
            <person name="Isbrandt T."/>
            <person name="Kuo A."/>
            <person name="Sato A."/>
            <person name="Lyhne E.K."/>
            <person name="Kogle M.E."/>
            <person name="Wiebenga A."/>
            <person name="Kun R.S."/>
            <person name="Lubbers R.J."/>
            <person name="Makela M.R."/>
            <person name="Barry K."/>
            <person name="Chovatia M."/>
            <person name="Clum A."/>
            <person name="Daum C."/>
            <person name="Haridas S."/>
            <person name="He G."/>
            <person name="LaButti K."/>
            <person name="Lipzen A."/>
            <person name="Mondo S."/>
            <person name="Riley R."/>
            <person name="Salamov A."/>
            <person name="Simmons B.A."/>
            <person name="Magnuson J.K."/>
            <person name="Henrissat B."/>
            <person name="Mortensen U.H."/>
            <person name="Larsen T.O."/>
            <person name="Devries R.P."/>
            <person name="Grigoriev I.V."/>
            <person name="Machida M."/>
            <person name="Baker S.E."/>
            <person name="Andersen M.R."/>
        </authorList>
    </citation>
    <scope>NUCLEOTIDE SEQUENCE [LARGE SCALE GENOMIC DNA]</scope>
    <source>
        <strain evidence="2">CBS 553.77</strain>
    </source>
</reference>
<dbReference type="AlphaFoldDB" id="A0A5N6Z2Q6"/>
<feature type="non-terminal residue" evidence="1">
    <location>
        <position position="54"/>
    </location>
</feature>
<protein>
    <submittedName>
        <fullName evidence="1">Uncharacterized protein</fullName>
    </submittedName>
</protein>
<evidence type="ECO:0000313" key="1">
    <source>
        <dbReference type="EMBL" id="KAE8351688.1"/>
    </source>
</evidence>
<accession>A0A5N6Z2Q6</accession>
<evidence type="ECO:0000313" key="2">
    <source>
        <dbReference type="Proteomes" id="UP000327118"/>
    </source>
</evidence>
<gene>
    <name evidence="1" type="ORF">BDV28DRAFT_136588</name>
</gene>
<keyword evidence="2" id="KW-1185">Reference proteome</keyword>
<sequence length="54" mass="6001">MVDPSCSPVVCTSCMVMGVRISREKKKRVHWALLQIAGMHLTMTGRELIAAKMV</sequence>
<dbReference type="EMBL" id="ML739159">
    <property type="protein sequence ID" value="KAE8351688.1"/>
    <property type="molecule type" value="Genomic_DNA"/>
</dbReference>